<dbReference type="InterPro" id="IPR017517">
    <property type="entry name" value="Maleyloyr_isom"/>
</dbReference>
<feature type="domain" description="SCP2" evidence="1">
    <location>
        <begin position="181"/>
        <end position="258"/>
    </location>
</feature>
<accession>A0ABT6GWT0</accession>
<dbReference type="InterPro" id="IPR034660">
    <property type="entry name" value="DinB/YfiT-like"/>
</dbReference>
<proteinExistence type="predicted"/>
<dbReference type="InterPro" id="IPR003033">
    <property type="entry name" value="SCP2_sterol-bd_dom"/>
</dbReference>
<keyword evidence="3" id="KW-0413">Isomerase</keyword>
<sequence>MDRTHRLAALRRERAQLVDYLKALTPREWEAPSAADGWTVRDVVAHLGATTLSLLGPGMRQVLTASSAEAFNDEQVEKRRTWPVEKVVGEFIRTSAMASHMLRVTTRRPLASVRVPIAELGSYPMGLTPSLLIFDWHLHLRQDIAPAIGKPAPATDSERMSAVLEWMFAGMEQMNRNSMNWVKEPLSIELTGLAGGCWRIDPASGVGLRVTPHVDASSAAARIQGSSEQFPAWATTRAPWRTADLTISGDTQYATRFLDTLNIV</sequence>
<name>A0ABT6GWT0_MYCGU</name>
<feature type="domain" description="Mycothiol-dependent maleylpyruvate isomerase metal-binding" evidence="2">
    <location>
        <begin position="10"/>
        <end position="112"/>
    </location>
</feature>
<dbReference type="InterPro" id="IPR024344">
    <property type="entry name" value="MDMPI_metal-binding"/>
</dbReference>
<organism evidence="3 4">
    <name type="scientific">Mycolicibacterium gadium</name>
    <name type="common">Mycobacterium gadium</name>
    <dbReference type="NCBI Taxonomy" id="1794"/>
    <lineage>
        <taxon>Bacteria</taxon>
        <taxon>Bacillati</taxon>
        <taxon>Actinomycetota</taxon>
        <taxon>Actinomycetes</taxon>
        <taxon>Mycobacteriales</taxon>
        <taxon>Mycobacteriaceae</taxon>
        <taxon>Mycolicibacterium</taxon>
    </lineage>
</organism>
<dbReference type="EMBL" id="JAKZMO010000022">
    <property type="protein sequence ID" value="MDG5485490.1"/>
    <property type="molecule type" value="Genomic_DNA"/>
</dbReference>
<evidence type="ECO:0000313" key="4">
    <source>
        <dbReference type="Proteomes" id="UP001154266"/>
    </source>
</evidence>
<dbReference type="SUPFAM" id="SSF109854">
    <property type="entry name" value="DinB/YfiT-like putative metalloenzymes"/>
    <property type="match status" value="1"/>
</dbReference>
<dbReference type="Proteomes" id="UP001154266">
    <property type="component" value="Unassembled WGS sequence"/>
</dbReference>
<gene>
    <name evidence="3" type="ORF">MNO81_22080</name>
</gene>
<dbReference type="RefSeq" id="WP_278222861.1">
    <property type="nucleotide sequence ID" value="NZ_JAKZMO010000022.1"/>
</dbReference>
<protein>
    <submittedName>
        <fullName evidence="3">Maleylpyruvate isomerase family mycothiol-dependent enzyme</fullName>
    </submittedName>
</protein>
<dbReference type="Pfam" id="PF02036">
    <property type="entry name" value="SCP2"/>
    <property type="match status" value="1"/>
</dbReference>
<dbReference type="GO" id="GO:0016853">
    <property type="term" value="F:isomerase activity"/>
    <property type="evidence" value="ECO:0007669"/>
    <property type="project" value="UniProtKB-KW"/>
</dbReference>
<evidence type="ECO:0000313" key="3">
    <source>
        <dbReference type="EMBL" id="MDG5485490.1"/>
    </source>
</evidence>
<evidence type="ECO:0000259" key="2">
    <source>
        <dbReference type="Pfam" id="PF11716"/>
    </source>
</evidence>
<reference evidence="3" key="1">
    <citation type="journal article" date="2023" name="Environ. Microbiol.">
        <title>The 2-methylpropene degradation pathway in Mycobacteriaceae family strains.</title>
        <authorList>
            <person name="Helbich S."/>
            <person name="Barrantes I."/>
            <person name="Dos Anjos Borges L.G."/>
            <person name="Pieper D.H."/>
            <person name="Vainshtein Y."/>
            <person name="Sohn K."/>
            <person name="Engesser K.H."/>
        </authorList>
    </citation>
    <scope>NUCLEOTIDE SEQUENCE</scope>
    <source>
        <strain evidence="3">IBE100</strain>
    </source>
</reference>
<comment type="caution">
    <text evidence="3">The sequence shown here is derived from an EMBL/GenBank/DDBJ whole genome shotgun (WGS) entry which is preliminary data.</text>
</comment>
<dbReference type="Pfam" id="PF11716">
    <property type="entry name" value="MDMPI_N"/>
    <property type="match status" value="1"/>
</dbReference>
<dbReference type="Gene3D" id="1.20.120.450">
    <property type="entry name" value="dinb family like domain"/>
    <property type="match status" value="1"/>
</dbReference>
<dbReference type="NCBIfam" id="TIGR03083">
    <property type="entry name" value="maleylpyruvate isomerase family mycothiol-dependent enzyme"/>
    <property type="match status" value="1"/>
</dbReference>
<keyword evidence="4" id="KW-1185">Reference proteome</keyword>
<evidence type="ECO:0000259" key="1">
    <source>
        <dbReference type="Pfam" id="PF02036"/>
    </source>
</evidence>